<dbReference type="AlphaFoldDB" id="A0AAV5U783"/>
<evidence type="ECO:0000259" key="7">
    <source>
        <dbReference type="PROSITE" id="PS50011"/>
    </source>
</evidence>
<dbReference type="Proteomes" id="UP001432027">
    <property type="component" value="Unassembled WGS sequence"/>
</dbReference>
<proteinExistence type="predicted"/>
<keyword evidence="9" id="KW-1185">Reference proteome</keyword>
<organism evidence="8 9">
    <name type="scientific">Pristionchus entomophagus</name>
    <dbReference type="NCBI Taxonomy" id="358040"/>
    <lineage>
        <taxon>Eukaryota</taxon>
        <taxon>Metazoa</taxon>
        <taxon>Ecdysozoa</taxon>
        <taxon>Nematoda</taxon>
        <taxon>Chromadorea</taxon>
        <taxon>Rhabditida</taxon>
        <taxon>Rhabditina</taxon>
        <taxon>Diplogasteromorpha</taxon>
        <taxon>Diplogasteroidea</taxon>
        <taxon>Neodiplogasteridae</taxon>
        <taxon>Pristionchus</taxon>
    </lineage>
</organism>
<dbReference type="GO" id="GO:0005524">
    <property type="term" value="F:ATP binding"/>
    <property type="evidence" value="ECO:0007669"/>
    <property type="project" value="UniProtKB-UniRule"/>
</dbReference>
<evidence type="ECO:0000256" key="6">
    <source>
        <dbReference type="SAM" id="Coils"/>
    </source>
</evidence>
<dbReference type="PROSITE" id="PS00107">
    <property type="entry name" value="PROTEIN_KINASE_ATP"/>
    <property type="match status" value="1"/>
</dbReference>
<keyword evidence="6" id="KW-0175">Coiled coil</keyword>
<protein>
    <recommendedName>
        <fullName evidence="7">Protein kinase domain-containing protein</fullName>
    </recommendedName>
</protein>
<gene>
    <name evidence="8" type="ORF">PENTCL1PPCAC_24497</name>
</gene>
<feature type="binding site" evidence="5">
    <location>
        <position position="746"/>
    </location>
    <ligand>
        <name>ATP</name>
        <dbReference type="ChEBI" id="CHEBI:30616"/>
    </ligand>
</feature>
<evidence type="ECO:0000256" key="4">
    <source>
        <dbReference type="ARBA" id="ARBA00022840"/>
    </source>
</evidence>
<feature type="domain" description="Protein kinase" evidence="7">
    <location>
        <begin position="712"/>
        <end position="879"/>
    </location>
</feature>
<feature type="coiled-coil region" evidence="6">
    <location>
        <begin position="18"/>
        <end position="45"/>
    </location>
</feature>
<dbReference type="InterPro" id="IPR017441">
    <property type="entry name" value="Protein_kinase_ATP_BS"/>
</dbReference>
<dbReference type="PROSITE" id="PS50011">
    <property type="entry name" value="PROTEIN_KINASE_DOM"/>
    <property type="match status" value="1"/>
</dbReference>
<dbReference type="InterPro" id="IPR011009">
    <property type="entry name" value="Kinase-like_dom_sf"/>
</dbReference>
<evidence type="ECO:0000256" key="1">
    <source>
        <dbReference type="ARBA" id="ARBA00022679"/>
    </source>
</evidence>
<name>A0AAV5U783_9BILA</name>
<dbReference type="InterPro" id="IPR050339">
    <property type="entry name" value="CC_SR_Kinase"/>
</dbReference>
<dbReference type="SUPFAM" id="SSF56112">
    <property type="entry name" value="Protein kinase-like (PK-like)"/>
    <property type="match status" value="1"/>
</dbReference>
<comment type="caution">
    <text evidence="8">The sequence shown here is derived from an EMBL/GenBank/DDBJ whole genome shotgun (WGS) entry which is preliminary data.</text>
</comment>
<evidence type="ECO:0000256" key="3">
    <source>
        <dbReference type="ARBA" id="ARBA00022777"/>
    </source>
</evidence>
<evidence type="ECO:0000256" key="5">
    <source>
        <dbReference type="PROSITE-ProRule" id="PRU10141"/>
    </source>
</evidence>
<dbReference type="Gene3D" id="1.10.510.10">
    <property type="entry name" value="Transferase(Phosphotransferase) domain 1"/>
    <property type="match status" value="1"/>
</dbReference>
<reference evidence="8" key="1">
    <citation type="submission" date="2023-10" db="EMBL/GenBank/DDBJ databases">
        <title>Genome assembly of Pristionchus species.</title>
        <authorList>
            <person name="Yoshida K."/>
            <person name="Sommer R.J."/>
        </authorList>
    </citation>
    <scope>NUCLEOTIDE SEQUENCE</scope>
    <source>
        <strain evidence="8">RS0144</strain>
    </source>
</reference>
<dbReference type="GO" id="GO:0004694">
    <property type="term" value="F:eukaryotic translation initiation factor 2alpha kinase activity"/>
    <property type="evidence" value="ECO:0007669"/>
    <property type="project" value="TreeGrafter"/>
</dbReference>
<dbReference type="Pfam" id="PF00069">
    <property type="entry name" value="Pkinase"/>
    <property type="match status" value="1"/>
</dbReference>
<accession>A0AAV5U783</accession>
<dbReference type="Gene3D" id="3.30.200.20">
    <property type="entry name" value="Phosphorylase Kinase, domain 1"/>
    <property type="match status" value="1"/>
</dbReference>
<keyword evidence="1" id="KW-0808">Transferase</keyword>
<dbReference type="GO" id="GO:0005634">
    <property type="term" value="C:nucleus"/>
    <property type="evidence" value="ECO:0007669"/>
    <property type="project" value="TreeGrafter"/>
</dbReference>
<keyword evidence="2 5" id="KW-0547">Nucleotide-binding</keyword>
<dbReference type="SMART" id="SM00220">
    <property type="entry name" value="S_TKc"/>
    <property type="match status" value="1"/>
</dbReference>
<evidence type="ECO:0000313" key="8">
    <source>
        <dbReference type="EMBL" id="GMT02323.1"/>
    </source>
</evidence>
<keyword evidence="3" id="KW-0418">Kinase</keyword>
<evidence type="ECO:0000256" key="2">
    <source>
        <dbReference type="ARBA" id="ARBA00022741"/>
    </source>
</evidence>
<dbReference type="EMBL" id="BTSX01000005">
    <property type="protein sequence ID" value="GMT02323.1"/>
    <property type="molecule type" value="Genomic_DNA"/>
</dbReference>
<dbReference type="InterPro" id="IPR000719">
    <property type="entry name" value="Prot_kinase_dom"/>
</dbReference>
<sequence length="879" mass="101609">MVNWTMENGEWRMRRSPREELVADMAKIKNRLELLVDEVTTLLNNPDTCPITFIVPAHNLKDALVEARIIRKDKSLSANAANKLNAIIVKAEWLVGEVERGSKTLRSFEHPLTKATVPKYNMRIVNLQRALQELHTLPRQHNTTISLHHISVLHHTMEHMRRSFCKIEVARLFQQAASLTKELLAATAAAVKENAEQLEDELASIHTASLIDITDRDLLNRVRKLRLIAKGIENAYDSTCPYIRHVAPKPDLVAHLDKLLAEKNHAMQVHINELIHHANLAAEMQMIHDRANAKCSEILFEACIDRQTVLDKLVMHQKMIEDITTRLNDSVLGVDELRIKSELELSFITDLIKKIEDPPQLKHAILIIFPTGVKTSMMRIMKRSMENLPEKLDQLQMVVNQFTNDEKVLEIIYKNVINPDFAHHDDLDGIEKKKNDDLIEYFENSIAIFKTCYSEAKKALKDAEEPFNLLRKKVQDLLKQKPRLSVPAAYVDLEEARSVHEKIIKLQFEMSDPKHLAKQQDTYGEHVKADTDQMLELVVIMEKMLSDEIRNEETLIGSTKAMSDEMALLYEHICTTERVKNLESIRDHQFPVIEVQLQALKNVTRYAEKNRKFVHRSSAGLKSLVSKLKDYKQLLIESIKKIQTNKVEDISELLDELADNTANNPDLLLKLDDLEKQLINIGTHDIEEELEMIERLRDKALNIFSSKFRMYFKPIKNIGQGSFGCVFAAQHTMEETKYAIKRIPLKGSDEEVKKAKKEATFLASFKHQGIVRFYNSWIEKPPPGWQRDYDEMRLKILDSSELQSQDYFNYEDHVVFLYIQMELGKSNLGEWLSADKRRDPSKMQSWFSQIVSAVDYIHKHNTMHRDLKPSNILVVFLIL</sequence>
<dbReference type="PANTHER" id="PTHR11042">
    <property type="entry name" value="EUKARYOTIC TRANSLATION INITIATION FACTOR 2-ALPHA KINASE EIF2-ALPHA KINASE -RELATED"/>
    <property type="match status" value="1"/>
</dbReference>
<evidence type="ECO:0000313" key="9">
    <source>
        <dbReference type="Proteomes" id="UP001432027"/>
    </source>
</evidence>
<dbReference type="GO" id="GO:0005737">
    <property type="term" value="C:cytoplasm"/>
    <property type="evidence" value="ECO:0007669"/>
    <property type="project" value="TreeGrafter"/>
</dbReference>
<feature type="coiled-coil region" evidence="6">
    <location>
        <begin position="181"/>
        <end position="208"/>
    </location>
</feature>
<dbReference type="PANTHER" id="PTHR11042:SF91">
    <property type="entry name" value="EUKARYOTIC TRANSLATION INITIATION FACTOR 2-ALPHA KINASE"/>
    <property type="match status" value="1"/>
</dbReference>
<keyword evidence="4 5" id="KW-0067">ATP-binding</keyword>